<dbReference type="InParanoid" id="A0A067LQQ6"/>
<organism evidence="1 2">
    <name type="scientific">Botryobasidium botryosum (strain FD-172 SS1)</name>
    <dbReference type="NCBI Taxonomy" id="930990"/>
    <lineage>
        <taxon>Eukaryota</taxon>
        <taxon>Fungi</taxon>
        <taxon>Dikarya</taxon>
        <taxon>Basidiomycota</taxon>
        <taxon>Agaricomycotina</taxon>
        <taxon>Agaricomycetes</taxon>
        <taxon>Cantharellales</taxon>
        <taxon>Botryobasidiaceae</taxon>
        <taxon>Botryobasidium</taxon>
    </lineage>
</organism>
<feature type="non-terminal residue" evidence="1">
    <location>
        <position position="1"/>
    </location>
</feature>
<dbReference type="InterPro" id="IPR043502">
    <property type="entry name" value="DNA/RNA_pol_sf"/>
</dbReference>
<dbReference type="STRING" id="930990.A0A067LQQ6"/>
<gene>
    <name evidence="1" type="ORF">BOTBODRAFT_92873</name>
</gene>
<dbReference type="EMBL" id="KL198252">
    <property type="protein sequence ID" value="KDQ05558.1"/>
    <property type="molecule type" value="Genomic_DNA"/>
</dbReference>
<evidence type="ECO:0000313" key="1">
    <source>
        <dbReference type="EMBL" id="KDQ05558.1"/>
    </source>
</evidence>
<feature type="non-terminal residue" evidence="1">
    <location>
        <position position="360"/>
    </location>
</feature>
<evidence type="ECO:0008006" key="3">
    <source>
        <dbReference type="Google" id="ProtNLM"/>
    </source>
</evidence>
<keyword evidence="2" id="KW-1185">Reference proteome</keyword>
<reference evidence="2" key="1">
    <citation type="journal article" date="2014" name="Proc. Natl. Acad. Sci. U.S.A.">
        <title>Extensive sampling of basidiomycete genomes demonstrates inadequacy of the white-rot/brown-rot paradigm for wood decay fungi.</title>
        <authorList>
            <person name="Riley R."/>
            <person name="Salamov A.A."/>
            <person name="Brown D.W."/>
            <person name="Nagy L.G."/>
            <person name="Floudas D."/>
            <person name="Held B.W."/>
            <person name="Levasseur A."/>
            <person name="Lombard V."/>
            <person name="Morin E."/>
            <person name="Otillar R."/>
            <person name="Lindquist E.A."/>
            <person name="Sun H."/>
            <person name="LaButti K.M."/>
            <person name="Schmutz J."/>
            <person name="Jabbour D."/>
            <person name="Luo H."/>
            <person name="Baker S.E."/>
            <person name="Pisabarro A.G."/>
            <person name="Walton J.D."/>
            <person name="Blanchette R.A."/>
            <person name="Henrissat B."/>
            <person name="Martin F."/>
            <person name="Cullen D."/>
            <person name="Hibbett D.S."/>
            <person name="Grigoriev I.V."/>
        </authorList>
    </citation>
    <scope>NUCLEOTIDE SEQUENCE [LARGE SCALE GENOMIC DNA]</scope>
    <source>
        <strain evidence="2">FD-172 SS1</strain>
    </source>
</reference>
<sequence>KYARDFVWSDSHATRITLAVATETMPPLPGPPASAFLSAGAETIKNYPHLFPVITPIKKFAFRNYLSTHPNRPLVDSVLRGLNEGFWPWADPDEPDRPITYDGSHRPIKDSRHMQFIRDQRDAEIALGRFSPSFGTELLPGMSSIPIGVVPKPHLDKLRLVVDHSAQPHAPNALIPREKVSVPLDNLHNLGQTLRDLRAKHGGAKLIVFKSDVSQAYRRLPMHPLWQLKQIITIDGQRHVDHCNNFGNRGAGGIWGVFMGLVTWIAIRRERIEGLGSYAKMLRLWDILGVPHEEPKQLFGEQLTIIGFEVDPNAMTITMPTQSRHDLLEATRDFRMGQRLPLRSFQRMAGWINWSLNVYP</sequence>
<proteinExistence type="predicted"/>
<dbReference type="AlphaFoldDB" id="A0A067LQQ6"/>
<dbReference type="Proteomes" id="UP000027195">
    <property type="component" value="Unassembled WGS sequence"/>
</dbReference>
<dbReference type="OrthoDB" id="3254233at2759"/>
<accession>A0A067LQQ6</accession>
<name>A0A067LQQ6_BOTB1</name>
<dbReference type="HOGENOM" id="CLU_006058_2_2_1"/>
<dbReference type="SUPFAM" id="SSF56672">
    <property type="entry name" value="DNA/RNA polymerases"/>
    <property type="match status" value="1"/>
</dbReference>
<evidence type="ECO:0000313" key="2">
    <source>
        <dbReference type="Proteomes" id="UP000027195"/>
    </source>
</evidence>
<protein>
    <recommendedName>
        <fullName evidence="3">Reverse transcriptase domain-containing protein</fullName>
    </recommendedName>
</protein>